<sequence length="473" mass="50879">MVERTVILPRWVYLGAGEVRTGAAVVVEGDRIVQILPAEQAEGIDGRRIELADKVLLPGLINMHTHAGAGPVGRAISEDYELPTGMPFYVPLSRLWRHAYREELREQFRAVIEWDVLGMMRTGTTTILNHASTDIEGYLHIAERVGVRTFAGPTIPLDVTHRLGQLSGGLEDRKQTTSEQAQLAELEELERLFGKWDGAADGRITMILGPAAVHTDEFSVLAGVGAAAQRLDCLVTTHLCQAPSELATTQERFGTTPLRVLQRAELANERLIAAHGTYLPDEDRQLAADTGITIVHCASRKAKEAVISPSVSFMDSGISVALGTDGFNCDMVEELKFTAMLGKIGVAQSHRPTAAQVVDLATSHAASVLRRPDLGVIKEGARADLIGVAITDPSIAPALDVVQSLVYYGNGRDVQFEMVDGAVVMEDGTFVGVDINGVRARAEAALTSIWESAIDAGVVNEVLPSINRSQALA</sequence>
<dbReference type="InterPro" id="IPR050287">
    <property type="entry name" value="MTA/SAH_deaminase"/>
</dbReference>
<organism evidence="3 4">
    <name type="scientific">Micromonospora profundi</name>
    <dbReference type="NCBI Taxonomy" id="1420889"/>
    <lineage>
        <taxon>Bacteria</taxon>
        <taxon>Bacillati</taxon>
        <taxon>Actinomycetota</taxon>
        <taxon>Actinomycetes</taxon>
        <taxon>Micromonosporales</taxon>
        <taxon>Micromonosporaceae</taxon>
        <taxon>Micromonospora</taxon>
    </lineage>
</organism>
<dbReference type="AlphaFoldDB" id="A0AAJ6HXA0"/>
<dbReference type="SUPFAM" id="SSF51556">
    <property type="entry name" value="Metallo-dependent hydrolases"/>
    <property type="match status" value="1"/>
</dbReference>
<dbReference type="InterPro" id="IPR032466">
    <property type="entry name" value="Metal_Hydrolase"/>
</dbReference>
<dbReference type="Gene3D" id="2.30.40.10">
    <property type="entry name" value="Urease, subunit C, domain 1"/>
    <property type="match status" value="1"/>
</dbReference>
<gene>
    <name evidence="3" type="ORF">Q3V37_14130</name>
</gene>
<evidence type="ECO:0000259" key="2">
    <source>
        <dbReference type="Pfam" id="PF01979"/>
    </source>
</evidence>
<dbReference type="PANTHER" id="PTHR43794">
    <property type="entry name" value="AMINOHYDROLASE SSNA-RELATED"/>
    <property type="match status" value="1"/>
</dbReference>
<evidence type="ECO:0000256" key="1">
    <source>
        <dbReference type="ARBA" id="ARBA00022801"/>
    </source>
</evidence>
<reference evidence="3 4" key="1">
    <citation type="submission" date="2023-07" db="EMBL/GenBank/DDBJ databases">
        <title>Micromonospora profundi TRM 95458 converts glycerol to a new osmotic compound.</title>
        <authorList>
            <person name="Lu D."/>
        </authorList>
    </citation>
    <scope>NUCLEOTIDE SEQUENCE [LARGE SCALE GENOMIC DNA]</scope>
    <source>
        <strain evidence="3 4">TRM95458</strain>
    </source>
</reference>
<dbReference type="Pfam" id="PF01979">
    <property type="entry name" value="Amidohydro_1"/>
    <property type="match status" value="1"/>
</dbReference>
<dbReference type="KEGG" id="mprn:Q3V37_14130"/>
<dbReference type="SUPFAM" id="SSF51338">
    <property type="entry name" value="Composite domain of metallo-dependent hydrolases"/>
    <property type="match status" value="1"/>
</dbReference>
<keyword evidence="4" id="KW-1185">Reference proteome</keyword>
<evidence type="ECO:0000313" key="3">
    <source>
        <dbReference type="EMBL" id="WLS48262.1"/>
    </source>
</evidence>
<feature type="domain" description="Amidohydrolase-related" evidence="2">
    <location>
        <begin position="55"/>
        <end position="424"/>
    </location>
</feature>
<dbReference type="InterPro" id="IPR006680">
    <property type="entry name" value="Amidohydro-rel"/>
</dbReference>
<keyword evidence="1" id="KW-0378">Hydrolase</keyword>
<dbReference type="GO" id="GO:0016810">
    <property type="term" value="F:hydrolase activity, acting on carbon-nitrogen (but not peptide) bonds"/>
    <property type="evidence" value="ECO:0007669"/>
    <property type="project" value="InterPro"/>
</dbReference>
<dbReference type="PANTHER" id="PTHR43794:SF11">
    <property type="entry name" value="AMIDOHYDROLASE-RELATED DOMAIN-CONTAINING PROTEIN"/>
    <property type="match status" value="1"/>
</dbReference>
<protein>
    <submittedName>
        <fullName evidence="3">Amidohydrolase family protein</fullName>
    </submittedName>
</protein>
<accession>A0AAJ6HXA0</accession>
<dbReference type="EMBL" id="CP130472">
    <property type="protein sequence ID" value="WLS48262.1"/>
    <property type="molecule type" value="Genomic_DNA"/>
</dbReference>
<dbReference type="RefSeq" id="WP_306273675.1">
    <property type="nucleotide sequence ID" value="NZ_CP130472.1"/>
</dbReference>
<proteinExistence type="predicted"/>
<dbReference type="Proteomes" id="UP001235874">
    <property type="component" value="Chromosome"/>
</dbReference>
<name>A0AAJ6HXA0_9ACTN</name>
<dbReference type="InterPro" id="IPR011059">
    <property type="entry name" value="Metal-dep_hydrolase_composite"/>
</dbReference>
<dbReference type="Gene3D" id="3.20.20.140">
    <property type="entry name" value="Metal-dependent hydrolases"/>
    <property type="match status" value="1"/>
</dbReference>
<evidence type="ECO:0000313" key="4">
    <source>
        <dbReference type="Proteomes" id="UP001235874"/>
    </source>
</evidence>